<organism evidence="7">
    <name type="scientific">marine sediment metagenome</name>
    <dbReference type="NCBI Taxonomy" id="412755"/>
    <lineage>
        <taxon>unclassified sequences</taxon>
        <taxon>metagenomes</taxon>
        <taxon>ecological metagenomes</taxon>
    </lineage>
</organism>
<comment type="caution">
    <text evidence="7">The sequence shown here is derived from an EMBL/GenBank/DDBJ whole genome shotgun (WGS) entry which is preliminary data.</text>
</comment>
<protein>
    <recommendedName>
        <fullName evidence="8">Phosphate transporter family protein</fullName>
    </recommendedName>
</protein>
<dbReference type="InterPro" id="IPR001204">
    <property type="entry name" value="Phos_transporter"/>
</dbReference>
<dbReference type="Pfam" id="PF01384">
    <property type="entry name" value="PHO4"/>
    <property type="match status" value="1"/>
</dbReference>
<evidence type="ECO:0000313" key="7">
    <source>
        <dbReference type="EMBL" id="GAG20644.1"/>
    </source>
</evidence>
<keyword evidence="2" id="KW-0813">Transport</keyword>
<dbReference type="PANTHER" id="PTHR11101">
    <property type="entry name" value="PHOSPHATE TRANSPORTER"/>
    <property type="match status" value="1"/>
</dbReference>
<feature type="non-terminal residue" evidence="7">
    <location>
        <position position="1"/>
    </location>
</feature>
<keyword evidence="3 6" id="KW-0812">Transmembrane</keyword>
<evidence type="ECO:0008006" key="8">
    <source>
        <dbReference type="Google" id="ProtNLM"/>
    </source>
</evidence>
<accession>X0VQI5</accession>
<evidence type="ECO:0000256" key="2">
    <source>
        <dbReference type="ARBA" id="ARBA00022448"/>
    </source>
</evidence>
<dbReference type="EMBL" id="BARS01036939">
    <property type="protein sequence ID" value="GAG20644.1"/>
    <property type="molecule type" value="Genomic_DNA"/>
</dbReference>
<name>X0VQI5_9ZZZZ</name>
<comment type="subcellular location">
    <subcellularLocation>
        <location evidence="1">Membrane</location>
        <topology evidence="1">Multi-pass membrane protein</topology>
    </subcellularLocation>
</comment>
<evidence type="ECO:0000256" key="6">
    <source>
        <dbReference type="SAM" id="Phobius"/>
    </source>
</evidence>
<gene>
    <name evidence="7" type="ORF">S01H1_56705</name>
</gene>
<keyword evidence="4 6" id="KW-1133">Transmembrane helix</keyword>
<evidence type="ECO:0000256" key="5">
    <source>
        <dbReference type="ARBA" id="ARBA00023136"/>
    </source>
</evidence>
<feature type="transmembrane region" description="Helical" evidence="6">
    <location>
        <begin position="49"/>
        <end position="70"/>
    </location>
</feature>
<evidence type="ECO:0000256" key="4">
    <source>
        <dbReference type="ARBA" id="ARBA00022989"/>
    </source>
</evidence>
<dbReference type="GO" id="GO:0005315">
    <property type="term" value="F:phosphate transmembrane transporter activity"/>
    <property type="evidence" value="ECO:0007669"/>
    <property type="project" value="InterPro"/>
</dbReference>
<dbReference type="GO" id="GO:0035435">
    <property type="term" value="P:phosphate ion transmembrane transport"/>
    <property type="evidence" value="ECO:0007669"/>
    <property type="project" value="TreeGrafter"/>
</dbReference>
<evidence type="ECO:0000256" key="3">
    <source>
        <dbReference type="ARBA" id="ARBA00022692"/>
    </source>
</evidence>
<dbReference type="GO" id="GO:0016020">
    <property type="term" value="C:membrane"/>
    <property type="evidence" value="ECO:0007669"/>
    <property type="project" value="UniProtKB-SubCell"/>
</dbReference>
<keyword evidence="5 6" id="KW-0472">Membrane</keyword>
<reference evidence="7" key="1">
    <citation type="journal article" date="2014" name="Front. Microbiol.">
        <title>High frequency of phylogenetically diverse reductive dehalogenase-homologous genes in deep subseafloor sedimentary metagenomes.</title>
        <authorList>
            <person name="Kawai M."/>
            <person name="Futagami T."/>
            <person name="Toyoda A."/>
            <person name="Takaki Y."/>
            <person name="Nishi S."/>
            <person name="Hori S."/>
            <person name="Arai W."/>
            <person name="Tsubouchi T."/>
            <person name="Morono Y."/>
            <person name="Uchiyama I."/>
            <person name="Ito T."/>
            <person name="Fujiyama A."/>
            <person name="Inagaki F."/>
            <person name="Takami H."/>
        </authorList>
    </citation>
    <scope>NUCLEOTIDE SEQUENCE</scope>
    <source>
        <strain evidence="7">Expedition CK06-06</strain>
    </source>
</reference>
<feature type="transmembrane region" description="Helical" evidence="6">
    <location>
        <begin position="23"/>
        <end position="42"/>
    </location>
</feature>
<dbReference type="PANTHER" id="PTHR11101:SF80">
    <property type="entry name" value="PHOSPHATE TRANSPORTER"/>
    <property type="match status" value="1"/>
</dbReference>
<proteinExistence type="predicted"/>
<dbReference type="AlphaFoldDB" id="X0VQI5"/>
<evidence type="ECO:0000256" key="1">
    <source>
        <dbReference type="ARBA" id="ARBA00004141"/>
    </source>
</evidence>
<sequence length="75" mass="7775">EFGTATTVLLCSRLGMPVSTTHVAVGNIIGVGLARGISAINLDVIKKIFSAWIISLPAAGLFSVAIYLILSTLFA</sequence>